<dbReference type="EMBL" id="JABSTQ010010735">
    <property type="protein sequence ID" value="KAG0418457.1"/>
    <property type="molecule type" value="Genomic_DNA"/>
</dbReference>
<protein>
    <submittedName>
        <fullName evidence="1">Uncharacterized protein</fullName>
    </submittedName>
</protein>
<reference evidence="1 2" key="1">
    <citation type="journal article" date="2020" name="Cell">
        <title>Large-Scale Comparative Analyses of Tick Genomes Elucidate Their Genetic Diversity and Vector Capacities.</title>
        <authorList>
            <consortium name="Tick Genome and Microbiome Consortium (TIGMIC)"/>
            <person name="Jia N."/>
            <person name="Wang J."/>
            <person name="Shi W."/>
            <person name="Du L."/>
            <person name="Sun Y."/>
            <person name="Zhan W."/>
            <person name="Jiang J.F."/>
            <person name="Wang Q."/>
            <person name="Zhang B."/>
            <person name="Ji P."/>
            <person name="Bell-Sakyi L."/>
            <person name="Cui X.M."/>
            <person name="Yuan T.T."/>
            <person name="Jiang B.G."/>
            <person name="Yang W.F."/>
            <person name="Lam T.T."/>
            <person name="Chang Q.C."/>
            <person name="Ding S.J."/>
            <person name="Wang X.J."/>
            <person name="Zhu J.G."/>
            <person name="Ruan X.D."/>
            <person name="Zhao L."/>
            <person name="Wei J.T."/>
            <person name="Ye R.Z."/>
            <person name="Que T.C."/>
            <person name="Du C.H."/>
            <person name="Zhou Y.H."/>
            <person name="Cheng J.X."/>
            <person name="Dai P.F."/>
            <person name="Guo W.B."/>
            <person name="Han X.H."/>
            <person name="Huang E.J."/>
            <person name="Li L.F."/>
            <person name="Wei W."/>
            <person name="Gao Y.C."/>
            <person name="Liu J.Z."/>
            <person name="Shao H.Z."/>
            <person name="Wang X."/>
            <person name="Wang C.C."/>
            <person name="Yang T.C."/>
            <person name="Huo Q.B."/>
            <person name="Li W."/>
            <person name="Chen H.Y."/>
            <person name="Chen S.E."/>
            <person name="Zhou L.G."/>
            <person name="Ni X.B."/>
            <person name="Tian J.H."/>
            <person name="Sheng Y."/>
            <person name="Liu T."/>
            <person name="Pan Y.S."/>
            <person name="Xia L.Y."/>
            <person name="Li J."/>
            <person name="Zhao F."/>
            <person name="Cao W.C."/>
        </authorList>
    </citation>
    <scope>NUCLEOTIDE SEQUENCE [LARGE SCALE GENOMIC DNA]</scope>
    <source>
        <strain evidence="1">Iper-2018</strain>
    </source>
</reference>
<sequence length="333" mass="35950">MSQPEAPAGPDSHATEARDDDASWDNLEFEADWQQAACGNDDDDFTDFAQATSSELPADDGFADFAAFESAPKEEEEDESWTAFEATTEVTLGHLSGYQQEQSSPEQLLRLAYPGGETGESAVDLDPTSLHTKLWLILQDLDQATSLHYQWSSSGCCQHLLHSLNIDSRNILRNPSVPLFACHLGLLEPQRGPADEALESPAPEECIPPAQFDWTSSGLVNPLEQPSSSSLLDLDFLTALSSSSARTDATSTGPITNGLEEELVCPPEGVPSVRGACRLQQLLASNVPTLAPSLQPRSKPPLLSGDAQRLLDSLPDLTFMQAAVLMFPVRLDS</sequence>
<accession>A0AC60PEP4</accession>
<comment type="caution">
    <text evidence="1">The sequence shown here is derived from an EMBL/GenBank/DDBJ whole genome shotgun (WGS) entry which is preliminary data.</text>
</comment>
<evidence type="ECO:0000313" key="1">
    <source>
        <dbReference type="EMBL" id="KAG0418457.1"/>
    </source>
</evidence>
<gene>
    <name evidence="1" type="ORF">HPB47_004805</name>
</gene>
<evidence type="ECO:0000313" key="2">
    <source>
        <dbReference type="Proteomes" id="UP000805193"/>
    </source>
</evidence>
<name>A0AC60PEP4_IXOPE</name>
<keyword evidence="2" id="KW-1185">Reference proteome</keyword>
<organism evidence="1 2">
    <name type="scientific">Ixodes persulcatus</name>
    <name type="common">Taiga tick</name>
    <dbReference type="NCBI Taxonomy" id="34615"/>
    <lineage>
        <taxon>Eukaryota</taxon>
        <taxon>Metazoa</taxon>
        <taxon>Ecdysozoa</taxon>
        <taxon>Arthropoda</taxon>
        <taxon>Chelicerata</taxon>
        <taxon>Arachnida</taxon>
        <taxon>Acari</taxon>
        <taxon>Parasitiformes</taxon>
        <taxon>Ixodida</taxon>
        <taxon>Ixodoidea</taxon>
        <taxon>Ixodidae</taxon>
        <taxon>Ixodinae</taxon>
        <taxon>Ixodes</taxon>
    </lineage>
</organism>
<dbReference type="Proteomes" id="UP000805193">
    <property type="component" value="Unassembled WGS sequence"/>
</dbReference>
<proteinExistence type="predicted"/>